<dbReference type="AlphaFoldDB" id="A0A9D4PD30"/>
<evidence type="ECO:0000256" key="1">
    <source>
        <dbReference type="SAM" id="MobiDB-lite"/>
    </source>
</evidence>
<evidence type="ECO:0000313" key="3">
    <source>
        <dbReference type="Proteomes" id="UP000821837"/>
    </source>
</evidence>
<accession>A0A9D4PD30</accession>
<feature type="region of interest" description="Disordered" evidence="1">
    <location>
        <begin position="41"/>
        <end position="60"/>
    </location>
</feature>
<reference evidence="2" key="2">
    <citation type="submission" date="2021-09" db="EMBL/GenBank/DDBJ databases">
        <authorList>
            <person name="Jia N."/>
            <person name="Wang J."/>
            <person name="Shi W."/>
            <person name="Du L."/>
            <person name="Sun Y."/>
            <person name="Zhan W."/>
            <person name="Jiang J."/>
            <person name="Wang Q."/>
            <person name="Zhang B."/>
            <person name="Ji P."/>
            <person name="Sakyi L.B."/>
            <person name="Cui X."/>
            <person name="Yuan T."/>
            <person name="Jiang B."/>
            <person name="Yang W."/>
            <person name="Lam T.T.-Y."/>
            <person name="Chang Q."/>
            <person name="Ding S."/>
            <person name="Wang X."/>
            <person name="Zhu J."/>
            <person name="Ruan X."/>
            <person name="Zhao L."/>
            <person name="Wei J."/>
            <person name="Que T."/>
            <person name="Du C."/>
            <person name="Cheng J."/>
            <person name="Dai P."/>
            <person name="Han X."/>
            <person name="Huang E."/>
            <person name="Gao Y."/>
            <person name="Liu J."/>
            <person name="Shao H."/>
            <person name="Ye R."/>
            <person name="Li L."/>
            <person name="Wei W."/>
            <person name="Wang X."/>
            <person name="Wang C."/>
            <person name="Huo Q."/>
            <person name="Li W."/>
            <person name="Guo W."/>
            <person name="Chen H."/>
            <person name="Chen S."/>
            <person name="Zhou L."/>
            <person name="Zhou L."/>
            <person name="Ni X."/>
            <person name="Tian J."/>
            <person name="Zhou Y."/>
            <person name="Sheng Y."/>
            <person name="Liu T."/>
            <person name="Pan Y."/>
            <person name="Xia L."/>
            <person name="Li J."/>
            <person name="Zhao F."/>
            <person name="Cao W."/>
        </authorList>
    </citation>
    <scope>NUCLEOTIDE SEQUENCE</scope>
    <source>
        <strain evidence="2">Rsan-2018</strain>
        <tissue evidence="2">Larvae</tissue>
    </source>
</reference>
<name>A0A9D4PD30_RHISA</name>
<organism evidence="2 3">
    <name type="scientific">Rhipicephalus sanguineus</name>
    <name type="common">Brown dog tick</name>
    <name type="synonym">Ixodes sanguineus</name>
    <dbReference type="NCBI Taxonomy" id="34632"/>
    <lineage>
        <taxon>Eukaryota</taxon>
        <taxon>Metazoa</taxon>
        <taxon>Ecdysozoa</taxon>
        <taxon>Arthropoda</taxon>
        <taxon>Chelicerata</taxon>
        <taxon>Arachnida</taxon>
        <taxon>Acari</taxon>
        <taxon>Parasitiformes</taxon>
        <taxon>Ixodida</taxon>
        <taxon>Ixodoidea</taxon>
        <taxon>Ixodidae</taxon>
        <taxon>Rhipicephalinae</taxon>
        <taxon>Rhipicephalus</taxon>
        <taxon>Rhipicephalus</taxon>
    </lineage>
</organism>
<evidence type="ECO:0008006" key="4">
    <source>
        <dbReference type="Google" id="ProtNLM"/>
    </source>
</evidence>
<sequence>MKVCSAHFVASDFFWGTIEPHVWEPCVKRLKKNAMPSQCLPPDTQYKIRSSRQKASPQGSKRAYEEYSTAMSRLIAGGFCSFHMPGHIILTGA</sequence>
<dbReference type="Proteomes" id="UP000821837">
    <property type="component" value="Unassembled WGS sequence"/>
</dbReference>
<dbReference type="VEuPathDB" id="VectorBase:RSAN_044946"/>
<comment type="caution">
    <text evidence="2">The sequence shown here is derived from an EMBL/GenBank/DDBJ whole genome shotgun (WGS) entry which is preliminary data.</text>
</comment>
<evidence type="ECO:0000313" key="2">
    <source>
        <dbReference type="EMBL" id="KAH7936188.1"/>
    </source>
</evidence>
<reference evidence="2" key="1">
    <citation type="journal article" date="2020" name="Cell">
        <title>Large-Scale Comparative Analyses of Tick Genomes Elucidate Their Genetic Diversity and Vector Capacities.</title>
        <authorList>
            <consortium name="Tick Genome and Microbiome Consortium (TIGMIC)"/>
            <person name="Jia N."/>
            <person name="Wang J."/>
            <person name="Shi W."/>
            <person name="Du L."/>
            <person name="Sun Y."/>
            <person name="Zhan W."/>
            <person name="Jiang J.F."/>
            <person name="Wang Q."/>
            <person name="Zhang B."/>
            <person name="Ji P."/>
            <person name="Bell-Sakyi L."/>
            <person name="Cui X.M."/>
            <person name="Yuan T.T."/>
            <person name="Jiang B.G."/>
            <person name="Yang W.F."/>
            <person name="Lam T.T."/>
            <person name="Chang Q.C."/>
            <person name="Ding S.J."/>
            <person name="Wang X.J."/>
            <person name="Zhu J.G."/>
            <person name="Ruan X.D."/>
            <person name="Zhao L."/>
            <person name="Wei J.T."/>
            <person name="Ye R.Z."/>
            <person name="Que T.C."/>
            <person name="Du C.H."/>
            <person name="Zhou Y.H."/>
            <person name="Cheng J.X."/>
            <person name="Dai P.F."/>
            <person name="Guo W.B."/>
            <person name="Han X.H."/>
            <person name="Huang E.J."/>
            <person name="Li L.F."/>
            <person name="Wei W."/>
            <person name="Gao Y.C."/>
            <person name="Liu J.Z."/>
            <person name="Shao H.Z."/>
            <person name="Wang X."/>
            <person name="Wang C.C."/>
            <person name="Yang T.C."/>
            <person name="Huo Q.B."/>
            <person name="Li W."/>
            <person name="Chen H.Y."/>
            <person name="Chen S.E."/>
            <person name="Zhou L.G."/>
            <person name="Ni X.B."/>
            <person name="Tian J.H."/>
            <person name="Sheng Y."/>
            <person name="Liu T."/>
            <person name="Pan Y.S."/>
            <person name="Xia L.Y."/>
            <person name="Li J."/>
            <person name="Zhao F."/>
            <person name="Cao W.C."/>
        </authorList>
    </citation>
    <scope>NUCLEOTIDE SEQUENCE</scope>
    <source>
        <strain evidence="2">Rsan-2018</strain>
    </source>
</reference>
<dbReference type="EMBL" id="JABSTV010001255">
    <property type="protein sequence ID" value="KAH7936188.1"/>
    <property type="molecule type" value="Genomic_DNA"/>
</dbReference>
<protein>
    <recommendedName>
        <fullName evidence="4">THAP-type domain-containing protein</fullName>
    </recommendedName>
</protein>
<proteinExistence type="predicted"/>
<gene>
    <name evidence="2" type="ORF">HPB52_019856</name>
</gene>
<keyword evidence="3" id="KW-1185">Reference proteome</keyword>